<dbReference type="GO" id="GO:0004222">
    <property type="term" value="F:metalloendopeptidase activity"/>
    <property type="evidence" value="ECO:0007669"/>
    <property type="project" value="InterPro"/>
</dbReference>
<comment type="caution">
    <text evidence="9">The sequence shown here is derived from an EMBL/GenBank/DDBJ whole genome shotgun (WGS) entry which is preliminary data.</text>
</comment>
<evidence type="ECO:0000313" key="10">
    <source>
        <dbReference type="Proteomes" id="UP000095605"/>
    </source>
</evidence>
<evidence type="ECO:0000256" key="1">
    <source>
        <dbReference type="ARBA" id="ARBA00004137"/>
    </source>
</evidence>
<evidence type="ECO:0000256" key="2">
    <source>
        <dbReference type="ARBA" id="ARBA00009915"/>
    </source>
</evidence>
<dbReference type="GO" id="GO:0034982">
    <property type="term" value="P:mitochondrial protein processing"/>
    <property type="evidence" value="ECO:0007669"/>
    <property type="project" value="TreeGrafter"/>
</dbReference>
<keyword evidence="8" id="KW-0496">Mitochondrion</keyword>
<dbReference type="GO" id="GO:0033615">
    <property type="term" value="P:mitochondrial proton-transporting ATP synthase complex assembly"/>
    <property type="evidence" value="ECO:0007669"/>
    <property type="project" value="TreeGrafter"/>
</dbReference>
<dbReference type="EC" id="3.4.24.-" evidence="8"/>
<dbReference type="Pfam" id="PF09768">
    <property type="entry name" value="Peptidase_M76"/>
    <property type="match status" value="1"/>
</dbReference>
<comment type="similarity">
    <text evidence="2 8">Belongs to the peptidase M76 family.</text>
</comment>
<keyword evidence="10" id="KW-1185">Reference proteome</keyword>
<keyword evidence="6 8" id="KW-0378">Hydrolase</keyword>
<dbReference type="EMBL" id="LPNL01000008">
    <property type="protein sequence ID" value="OEJ82446.1"/>
    <property type="molecule type" value="Genomic_DNA"/>
</dbReference>
<keyword evidence="8" id="KW-0999">Mitochondrion inner membrane</keyword>
<evidence type="ECO:0000256" key="4">
    <source>
        <dbReference type="ARBA" id="ARBA00022670"/>
    </source>
</evidence>
<keyword evidence="7 8" id="KW-0482">Metalloprotease</keyword>
<dbReference type="PANTHER" id="PTHR21711:SF0">
    <property type="entry name" value="MITOCHONDRIAL INNER MEMBRANE PROTEASE ATP23 HOMOLOG"/>
    <property type="match status" value="1"/>
</dbReference>
<comment type="subcellular location">
    <subcellularLocation>
        <location evidence="1 8">Mitochondrion inner membrane</location>
        <topology evidence="1 8">Peripheral membrane protein</topology>
        <orientation evidence="1 8">Intermembrane side</orientation>
    </subcellularLocation>
</comment>
<dbReference type="AlphaFoldDB" id="A0A1E5R6B4"/>
<evidence type="ECO:0000256" key="8">
    <source>
        <dbReference type="RuleBase" id="RU364057"/>
    </source>
</evidence>
<evidence type="ECO:0000256" key="7">
    <source>
        <dbReference type="ARBA" id="ARBA00023049"/>
    </source>
</evidence>
<organism evidence="9 10">
    <name type="scientific">Hanseniaspora opuntiae</name>
    <dbReference type="NCBI Taxonomy" id="211096"/>
    <lineage>
        <taxon>Eukaryota</taxon>
        <taxon>Fungi</taxon>
        <taxon>Dikarya</taxon>
        <taxon>Ascomycota</taxon>
        <taxon>Saccharomycotina</taxon>
        <taxon>Saccharomycetes</taxon>
        <taxon>Saccharomycodales</taxon>
        <taxon>Saccharomycodaceae</taxon>
        <taxon>Hanseniaspora</taxon>
    </lineage>
</organism>
<sequence length="231" mass="26762">MVEKIDNKEAELHKKQCDDCYKYRDNLLKTSPAVIFMSQQIEKLAQTHPKYRQQIDHIDKQIFSKTENQTNDESEKSKSPIFIPSKHLICDICPDNTKLAGFHPDLGVLICANHITKSTSFLLESSITHELVHYYDNMRFKVDLSNLKHHACTEIRASMLSGECAWSYEFFRKFSTFKMFGGFKDCVKRRAVLSVSYNPVCKSKEMAEKAVDEVWNSCFGDTRPFDDVYFG</sequence>
<accession>A0A1E5R6B4</accession>
<evidence type="ECO:0000313" key="9">
    <source>
        <dbReference type="EMBL" id="OEJ82446.1"/>
    </source>
</evidence>
<keyword evidence="5 8" id="KW-0479">Metal-binding</keyword>
<reference evidence="10" key="1">
    <citation type="journal article" date="2016" name="Genome Announc.">
        <title>Genome sequences of three species of Hanseniaspora isolated from spontaneous wine fermentations.</title>
        <authorList>
            <person name="Sternes P.R."/>
            <person name="Lee D."/>
            <person name="Kutyna D.R."/>
            <person name="Borneman A.R."/>
        </authorList>
    </citation>
    <scope>NUCLEOTIDE SEQUENCE [LARGE SCALE GENOMIC DNA]</scope>
    <source>
        <strain evidence="10">AWRI3578</strain>
    </source>
</reference>
<protein>
    <recommendedName>
        <fullName evidence="3 8">Mitochondrial inner membrane protease ATP23</fullName>
        <ecNumber evidence="8">3.4.24.-</ecNumber>
    </recommendedName>
</protein>
<evidence type="ECO:0000256" key="3">
    <source>
        <dbReference type="ARBA" id="ARBA00014615"/>
    </source>
</evidence>
<dbReference type="Proteomes" id="UP000095605">
    <property type="component" value="Unassembled WGS sequence"/>
</dbReference>
<comment type="function">
    <text evidence="8">Has a dual role in the assembly of mitochondrial ATPase.</text>
</comment>
<evidence type="ECO:0000256" key="6">
    <source>
        <dbReference type="ARBA" id="ARBA00022801"/>
    </source>
</evidence>
<dbReference type="InterPro" id="IPR019165">
    <property type="entry name" value="Peptidase_M76_ATP23"/>
</dbReference>
<dbReference type="PANTHER" id="PTHR21711">
    <property type="entry name" value="MITOCHONDRIAL INNER MEMBRANE PROTEASE"/>
    <property type="match status" value="1"/>
</dbReference>
<proteinExistence type="inferred from homology"/>
<dbReference type="OrthoDB" id="285308at2759"/>
<keyword evidence="8" id="KW-0472">Membrane</keyword>
<dbReference type="GO" id="GO:0046872">
    <property type="term" value="F:metal ion binding"/>
    <property type="evidence" value="ECO:0007669"/>
    <property type="project" value="UniProtKB-KW"/>
</dbReference>
<name>A0A1E5R6B4_9ASCO</name>
<evidence type="ECO:0000256" key="5">
    <source>
        <dbReference type="ARBA" id="ARBA00022723"/>
    </source>
</evidence>
<keyword evidence="4 8" id="KW-0645">Protease</keyword>
<dbReference type="GO" id="GO:0005743">
    <property type="term" value="C:mitochondrial inner membrane"/>
    <property type="evidence" value="ECO:0007669"/>
    <property type="project" value="UniProtKB-SubCell"/>
</dbReference>
<gene>
    <name evidence="9" type="ORF">AWRI3578_g3479</name>
</gene>